<comment type="cofactor">
    <cofactor evidence="1">
        <name>Mg(2+)</name>
        <dbReference type="ChEBI" id="CHEBI:18420"/>
    </cofactor>
</comment>
<dbReference type="EMBL" id="VLLL01000007">
    <property type="protein sequence ID" value="TWJ10768.1"/>
    <property type="molecule type" value="Genomic_DNA"/>
</dbReference>
<evidence type="ECO:0000313" key="6">
    <source>
        <dbReference type="EMBL" id="TWJ10768.1"/>
    </source>
</evidence>
<dbReference type="PROSITE" id="PS51462">
    <property type="entry name" value="NUDIX"/>
    <property type="match status" value="1"/>
</dbReference>
<dbReference type="SUPFAM" id="SSF55811">
    <property type="entry name" value="Nudix"/>
    <property type="match status" value="1"/>
</dbReference>
<dbReference type="InterPro" id="IPR015797">
    <property type="entry name" value="NUDIX_hydrolase-like_dom_sf"/>
</dbReference>
<evidence type="ECO:0000313" key="7">
    <source>
        <dbReference type="Proteomes" id="UP000321617"/>
    </source>
</evidence>
<dbReference type="GO" id="GO:0016787">
    <property type="term" value="F:hydrolase activity"/>
    <property type="evidence" value="ECO:0007669"/>
    <property type="project" value="UniProtKB-KW"/>
</dbReference>
<accession>A0A562UYY6</accession>
<evidence type="ECO:0000256" key="2">
    <source>
        <dbReference type="ARBA" id="ARBA00005582"/>
    </source>
</evidence>
<dbReference type="Gene3D" id="3.90.79.10">
    <property type="entry name" value="Nucleoside Triphosphate Pyrophosphohydrolase"/>
    <property type="match status" value="1"/>
</dbReference>
<keyword evidence="3 4" id="KW-0378">Hydrolase</keyword>
<dbReference type="CDD" id="cd02883">
    <property type="entry name" value="NUDIX_Hydrolase"/>
    <property type="match status" value="1"/>
</dbReference>
<dbReference type="Pfam" id="PF00293">
    <property type="entry name" value="NUDIX"/>
    <property type="match status" value="1"/>
</dbReference>
<evidence type="ECO:0000256" key="1">
    <source>
        <dbReference type="ARBA" id="ARBA00001946"/>
    </source>
</evidence>
<dbReference type="RefSeq" id="WP_147141744.1">
    <property type="nucleotide sequence ID" value="NZ_VLLL01000007.1"/>
</dbReference>
<sequence length="151" mass="16050">MTADPVPGRVQRIAAYAHAERDGAVLLVRVGGTLPDEAGTWMLPGGGVEHGEHPAQAVVREVAEETGLDVTVEGLTTVGSDHRTIPFPSGPVDFHCVYFVYRVRVTGGTLRDEPDGTTRSPSWLPIAAMATTPLLPSMADTIRRLTGHTGK</sequence>
<dbReference type="InterPro" id="IPR000086">
    <property type="entry name" value="NUDIX_hydrolase_dom"/>
</dbReference>
<gene>
    <name evidence="6" type="ORF">LX16_4191</name>
</gene>
<evidence type="ECO:0000256" key="4">
    <source>
        <dbReference type="RuleBase" id="RU003476"/>
    </source>
</evidence>
<evidence type="ECO:0000259" key="5">
    <source>
        <dbReference type="PROSITE" id="PS51462"/>
    </source>
</evidence>
<keyword evidence="7" id="KW-1185">Reference proteome</keyword>
<dbReference type="PANTHER" id="PTHR43046">
    <property type="entry name" value="GDP-MANNOSE MANNOSYL HYDROLASE"/>
    <property type="match status" value="1"/>
</dbReference>
<dbReference type="PANTHER" id="PTHR43046:SF16">
    <property type="entry name" value="ADP-RIBOSE PYROPHOSPHATASE YJHB-RELATED"/>
    <property type="match status" value="1"/>
</dbReference>
<dbReference type="PRINTS" id="PR00502">
    <property type="entry name" value="NUDIXFAMILY"/>
</dbReference>
<dbReference type="Proteomes" id="UP000321617">
    <property type="component" value="Unassembled WGS sequence"/>
</dbReference>
<dbReference type="AlphaFoldDB" id="A0A562UYY6"/>
<dbReference type="InterPro" id="IPR020084">
    <property type="entry name" value="NUDIX_hydrolase_CS"/>
</dbReference>
<name>A0A562UYY6_9ACTN</name>
<comment type="similarity">
    <text evidence="2 4">Belongs to the Nudix hydrolase family.</text>
</comment>
<comment type="caution">
    <text evidence="6">The sequence shown here is derived from an EMBL/GenBank/DDBJ whole genome shotgun (WGS) entry which is preliminary data.</text>
</comment>
<evidence type="ECO:0000256" key="3">
    <source>
        <dbReference type="ARBA" id="ARBA00022801"/>
    </source>
</evidence>
<proteinExistence type="inferred from homology"/>
<organism evidence="6 7">
    <name type="scientific">Stackebrandtia albiflava</name>
    <dbReference type="NCBI Taxonomy" id="406432"/>
    <lineage>
        <taxon>Bacteria</taxon>
        <taxon>Bacillati</taxon>
        <taxon>Actinomycetota</taxon>
        <taxon>Actinomycetes</taxon>
        <taxon>Glycomycetales</taxon>
        <taxon>Glycomycetaceae</taxon>
        <taxon>Stackebrandtia</taxon>
    </lineage>
</organism>
<dbReference type="PROSITE" id="PS00893">
    <property type="entry name" value="NUDIX_BOX"/>
    <property type="match status" value="1"/>
</dbReference>
<dbReference type="InterPro" id="IPR020476">
    <property type="entry name" value="Nudix_hydrolase"/>
</dbReference>
<protein>
    <submittedName>
        <fullName evidence="6">ADP-ribose pyrophosphatase YjhB (NUDIX family)</fullName>
    </submittedName>
</protein>
<dbReference type="OrthoDB" id="9804442at2"/>
<feature type="domain" description="Nudix hydrolase" evidence="5">
    <location>
        <begin position="8"/>
        <end position="146"/>
    </location>
</feature>
<reference evidence="6 7" key="1">
    <citation type="journal article" date="2013" name="Stand. Genomic Sci.">
        <title>Genomic Encyclopedia of Type Strains, Phase I: The one thousand microbial genomes (KMG-I) project.</title>
        <authorList>
            <person name="Kyrpides N.C."/>
            <person name="Woyke T."/>
            <person name="Eisen J.A."/>
            <person name="Garrity G."/>
            <person name="Lilburn T.G."/>
            <person name="Beck B.J."/>
            <person name="Whitman W.B."/>
            <person name="Hugenholtz P."/>
            <person name="Klenk H.P."/>
        </authorList>
    </citation>
    <scope>NUCLEOTIDE SEQUENCE [LARGE SCALE GENOMIC DNA]</scope>
    <source>
        <strain evidence="6 7">DSM 45044</strain>
    </source>
</reference>